<name>A0A0F7SI84_PHARH</name>
<sequence length="67" mass="8046">MFYEYAKGVHDRQLTLLTQKQGFFYLIILCSIRRRMHDMVLLLSLRQLRVDYKISCSCRQRNSTSIS</sequence>
<evidence type="ECO:0000313" key="1">
    <source>
        <dbReference type="EMBL" id="CDZ98140.1"/>
    </source>
</evidence>
<proteinExistence type="predicted"/>
<accession>A0A0F7SI84</accession>
<reference evidence="1" key="1">
    <citation type="submission" date="2014-08" db="EMBL/GenBank/DDBJ databases">
        <authorList>
            <person name="Sharma Rahul"/>
            <person name="Thines Marco"/>
        </authorList>
    </citation>
    <scope>NUCLEOTIDE SEQUENCE</scope>
</reference>
<protein>
    <submittedName>
        <fullName evidence="1">Uncharacterized protein</fullName>
    </submittedName>
</protein>
<organism evidence="1">
    <name type="scientific">Phaffia rhodozyma</name>
    <name type="common">Yeast</name>
    <name type="synonym">Xanthophyllomyces dendrorhous</name>
    <dbReference type="NCBI Taxonomy" id="264483"/>
    <lineage>
        <taxon>Eukaryota</taxon>
        <taxon>Fungi</taxon>
        <taxon>Dikarya</taxon>
        <taxon>Basidiomycota</taxon>
        <taxon>Agaricomycotina</taxon>
        <taxon>Tremellomycetes</taxon>
        <taxon>Cystofilobasidiales</taxon>
        <taxon>Mrakiaceae</taxon>
        <taxon>Phaffia</taxon>
    </lineage>
</organism>
<dbReference type="AlphaFoldDB" id="A0A0F7SI84"/>
<dbReference type="EMBL" id="LN483326">
    <property type="protein sequence ID" value="CDZ98140.1"/>
    <property type="molecule type" value="Genomic_DNA"/>
</dbReference>